<feature type="signal peptide" evidence="2">
    <location>
        <begin position="1"/>
        <end position="20"/>
    </location>
</feature>
<evidence type="ECO:0000313" key="3">
    <source>
        <dbReference type="EMBL" id="GFS83839.1"/>
    </source>
</evidence>
<protein>
    <submittedName>
        <fullName evidence="4">Uncharacterized protein</fullName>
    </submittedName>
</protein>
<keyword evidence="2" id="KW-0732">Signal</keyword>
<organism evidence="4 7">
    <name type="scientific">Nephila pilipes</name>
    <name type="common">Giant wood spider</name>
    <name type="synonym">Nephila maculata</name>
    <dbReference type="NCBI Taxonomy" id="299642"/>
    <lineage>
        <taxon>Eukaryota</taxon>
        <taxon>Metazoa</taxon>
        <taxon>Ecdysozoa</taxon>
        <taxon>Arthropoda</taxon>
        <taxon>Chelicerata</taxon>
        <taxon>Arachnida</taxon>
        <taxon>Araneae</taxon>
        <taxon>Araneomorphae</taxon>
        <taxon>Entelegynae</taxon>
        <taxon>Araneoidea</taxon>
        <taxon>Nephilidae</taxon>
        <taxon>Nephila</taxon>
    </lineage>
</organism>
<accession>A0A8X6NBI2</accession>
<gene>
    <name evidence="6" type="ORF">NPIL_222871</name>
    <name evidence="3" type="ORF">NPIL_273601</name>
    <name evidence="4" type="ORF">NPIL_602451</name>
    <name evidence="5" type="ORF">NPIL_680081</name>
</gene>
<dbReference type="EMBL" id="BMAW01007877">
    <property type="protein sequence ID" value="GFT05885.1"/>
    <property type="molecule type" value="Genomic_DNA"/>
</dbReference>
<feature type="region of interest" description="Disordered" evidence="1">
    <location>
        <begin position="65"/>
        <end position="91"/>
    </location>
</feature>
<reference evidence="4" key="1">
    <citation type="submission" date="2020-08" db="EMBL/GenBank/DDBJ databases">
        <title>Multicomponent nature underlies the extraordinary mechanical properties of spider dragline silk.</title>
        <authorList>
            <person name="Kono N."/>
            <person name="Nakamura H."/>
            <person name="Mori M."/>
            <person name="Yoshida Y."/>
            <person name="Ohtoshi R."/>
            <person name="Malay A.D."/>
            <person name="Moran D.A.P."/>
            <person name="Tomita M."/>
            <person name="Numata K."/>
            <person name="Arakawa K."/>
        </authorList>
    </citation>
    <scope>NUCLEOTIDE SEQUENCE</scope>
</reference>
<dbReference type="OrthoDB" id="6436014at2759"/>
<dbReference type="EMBL" id="BMAW01003477">
    <property type="protein sequence ID" value="GFS83839.1"/>
    <property type="molecule type" value="Genomic_DNA"/>
</dbReference>
<comment type="caution">
    <text evidence="4">The sequence shown here is derived from an EMBL/GenBank/DDBJ whole genome shotgun (WGS) entry which is preliminary data.</text>
</comment>
<name>A0A8X6NBI2_NEPPI</name>
<dbReference type="AlphaFoldDB" id="A0A8X6NBI2"/>
<dbReference type="EMBL" id="BMAW01128034">
    <property type="protein sequence ID" value="GFU23734.1"/>
    <property type="molecule type" value="Genomic_DNA"/>
</dbReference>
<evidence type="ECO:0000313" key="6">
    <source>
        <dbReference type="EMBL" id="GFU23734.1"/>
    </source>
</evidence>
<dbReference type="EMBL" id="BMAW01073955">
    <property type="protein sequence ID" value="GFT90072.1"/>
    <property type="molecule type" value="Genomic_DNA"/>
</dbReference>
<evidence type="ECO:0000313" key="5">
    <source>
        <dbReference type="EMBL" id="GFT90072.1"/>
    </source>
</evidence>
<evidence type="ECO:0000313" key="4">
    <source>
        <dbReference type="EMBL" id="GFT05885.1"/>
    </source>
</evidence>
<dbReference type="Proteomes" id="UP000887013">
    <property type="component" value="Unassembled WGS sequence"/>
</dbReference>
<sequence length="125" mass="12164">MESALLLSLVVSLMFAGGNGYSQSMSCSTVNGKTICEKQSGSGNFAGSSSIAGFGQGGTYQDAGAMIGDTSSGSSSSSRTQSGNFPPGGFPMPGVFPGGGAGAFAGGFGGGGIGFDPFAFVFGRR</sequence>
<proteinExistence type="predicted"/>
<keyword evidence="7" id="KW-1185">Reference proteome</keyword>
<evidence type="ECO:0000313" key="7">
    <source>
        <dbReference type="Proteomes" id="UP000887013"/>
    </source>
</evidence>
<evidence type="ECO:0000256" key="2">
    <source>
        <dbReference type="SAM" id="SignalP"/>
    </source>
</evidence>
<feature type="chain" id="PRO_5036596940" evidence="2">
    <location>
        <begin position="21"/>
        <end position="125"/>
    </location>
</feature>
<feature type="compositionally biased region" description="Low complexity" evidence="1">
    <location>
        <begin position="71"/>
        <end position="91"/>
    </location>
</feature>
<evidence type="ECO:0000256" key="1">
    <source>
        <dbReference type="SAM" id="MobiDB-lite"/>
    </source>
</evidence>